<protein>
    <submittedName>
        <fullName evidence="1">DUF2922 domain-containing protein</fullName>
    </submittedName>
</protein>
<accession>A0A5R9F989</accession>
<proteinExistence type="predicted"/>
<dbReference type="RefSeq" id="WP_138124465.1">
    <property type="nucleotide sequence ID" value="NZ_SWLG01000004.1"/>
</dbReference>
<reference evidence="1 2" key="1">
    <citation type="submission" date="2019-04" db="EMBL/GenBank/DDBJ databases">
        <title>Bacillus caeni sp. nov., a bacterium isolated from mangrove sediment.</title>
        <authorList>
            <person name="Huang H."/>
            <person name="Mo K."/>
            <person name="Hu Y."/>
        </authorList>
    </citation>
    <scope>NUCLEOTIDE SEQUENCE [LARGE SCALE GENOMIC DNA]</scope>
    <source>
        <strain evidence="1 2">HB172195</strain>
    </source>
</reference>
<dbReference type="EMBL" id="SWLG01000004">
    <property type="protein sequence ID" value="TLS38188.1"/>
    <property type="molecule type" value="Genomic_DNA"/>
</dbReference>
<sequence length="72" mass="7642">MAKTLELQFITQDNKTTSLSLNDPIDPIDPAAVAAAMDVVVAQNIFSTSGGDIVGKKGARLIERNVSDIEIL</sequence>
<gene>
    <name evidence="1" type="ORF">FCL54_06525</name>
</gene>
<dbReference type="Pfam" id="PF11148">
    <property type="entry name" value="DUF2922"/>
    <property type="match status" value="1"/>
</dbReference>
<dbReference type="Proteomes" id="UP000308230">
    <property type="component" value="Unassembled WGS sequence"/>
</dbReference>
<dbReference type="OrthoDB" id="2454247at2"/>
<comment type="caution">
    <text evidence="1">The sequence shown here is derived from an EMBL/GenBank/DDBJ whole genome shotgun (WGS) entry which is preliminary data.</text>
</comment>
<organism evidence="1 2">
    <name type="scientific">Exobacillus caeni</name>
    <dbReference type="NCBI Taxonomy" id="2574798"/>
    <lineage>
        <taxon>Bacteria</taxon>
        <taxon>Bacillati</taxon>
        <taxon>Bacillota</taxon>
        <taxon>Bacilli</taxon>
        <taxon>Bacillales</taxon>
        <taxon>Guptibacillaceae</taxon>
        <taxon>Exobacillus</taxon>
    </lineage>
</organism>
<dbReference type="AlphaFoldDB" id="A0A5R9F989"/>
<dbReference type="InterPro" id="IPR021321">
    <property type="entry name" value="DUF2922"/>
</dbReference>
<name>A0A5R9F989_9BACL</name>
<evidence type="ECO:0000313" key="1">
    <source>
        <dbReference type="EMBL" id="TLS38188.1"/>
    </source>
</evidence>
<keyword evidence="2" id="KW-1185">Reference proteome</keyword>
<evidence type="ECO:0000313" key="2">
    <source>
        <dbReference type="Proteomes" id="UP000308230"/>
    </source>
</evidence>